<dbReference type="EMBL" id="JALIEA010000008">
    <property type="protein sequence ID" value="MCJ7857457.1"/>
    <property type="molecule type" value="Genomic_DNA"/>
</dbReference>
<dbReference type="Proteomes" id="UP001139207">
    <property type="component" value="Unassembled WGS sequence"/>
</dbReference>
<dbReference type="RefSeq" id="WP_244803207.1">
    <property type="nucleotide sequence ID" value="NZ_JALIEA010000008.1"/>
</dbReference>
<evidence type="ECO:0000313" key="1">
    <source>
        <dbReference type="EMBL" id="MCJ7857457.1"/>
    </source>
</evidence>
<comment type="caution">
    <text evidence="1">The sequence shown here is derived from an EMBL/GenBank/DDBJ whole genome shotgun (WGS) entry which is preliminary data.</text>
</comment>
<evidence type="ECO:0000313" key="2">
    <source>
        <dbReference type="Proteomes" id="UP001139207"/>
    </source>
</evidence>
<sequence>MEFSTLSAFPLATGLSREEYISILSDPRETVNQWNDMISGYIEVDGEERECVIGFESNAATSVSVVQLEKGDTFFDVSLNDVAARIRQNISATDKDSILTADYIALPDHRVVLYFVEEEACVIRWFDPKLYTPSEFICAI</sequence>
<organism evidence="1 2">
    <name type="scientific">Corynebacterium kalidii</name>
    <dbReference type="NCBI Taxonomy" id="2931982"/>
    <lineage>
        <taxon>Bacteria</taxon>
        <taxon>Bacillati</taxon>
        <taxon>Actinomycetota</taxon>
        <taxon>Actinomycetes</taxon>
        <taxon>Mycobacteriales</taxon>
        <taxon>Corynebacteriaceae</taxon>
        <taxon>Corynebacterium</taxon>
    </lineage>
</organism>
<name>A0A9X2AYD9_9CORY</name>
<proteinExistence type="predicted"/>
<keyword evidence="2" id="KW-1185">Reference proteome</keyword>
<gene>
    <name evidence="1" type="ORF">MUN33_01820</name>
</gene>
<dbReference type="AlphaFoldDB" id="A0A9X2AYD9"/>
<reference evidence="1" key="1">
    <citation type="submission" date="2022-04" db="EMBL/GenBank/DDBJ databases">
        <title>Corynebacterium kalidii LD5P10.</title>
        <authorList>
            <person name="Sun J.Q."/>
        </authorList>
    </citation>
    <scope>NUCLEOTIDE SEQUENCE</scope>
    <source>
        <strain evidence="1">LD5P10</strain>
    </source>
</reference>
<accession>A0A9X2AYD9</accession>
<protein>
    <submittedName>
        <fullName evidence="1">Uncharacterized protein</fullName>
    </submittedName>
</protein>